<dbReference type="OrthoDB" id="5762785at2"/>
<gene>
    <name evidence="3" type="ORF">B1812_18005</name>
</gene>
<feature type="transmembrane region" description="Helical" evidence="1">
    <location>
        <begin position="231"/>
        <end position="254"/>
    </location>
</feature>
<keyword evidence="4" id="KW-1185">Reference proteome</keyword>
<dbReference type="EMBL" id="CP019948">
    <property type="protein sequence ID" value="ARN83764.1"/>
    <property type="molecule type" value="Genomic_DNA"/>
</dbReference>
<accession>A0A1W6N1P2</accession>
<organism evidence="3 4">
    <name type="scientific">Methylocystis bryophila</name>
    <dbReference type="NCBI Taxonomy" id="655015"/>
    <lineage>
        <taxon>Bacteria</taxon>
        <taxon>Pseudomonadati</taxon>
        <taxon>Pseudomonadota</taxon>
        <taxon>Alphaproteobacteria</taxon>
        <taxon>Hyphomicrobiales</taxon>
        <taxon>Methylocystaceae</taxon>
        <taxon>Methylocystis</taxon>
    </lineage>
</organism>
<dbReference type="GO" id="GO:0016020">
    <property type="term" value="C:membrane"/>
    <property type="evidence" value="ECO:0007669"/>
    <property type="project" value="InterPro"/>
</dbReference>
<feature type="transmembrane region" description="Helical" evidence="1">
    <location>
        <begin position="78"/>
        <end position="96"/>
    </location>
</feature>
<dbReference type="Proteomes" id="UP000193978">
    <property type="component" value="Chromosome"/>
</dbReference>
<dbReference type="Gene3D" id="1.10.3730.20">
    <property type="match status" value="1"/>
</dbReference>
<dbReference type="PANTHER" id="PTHR22911">
    <property type="entry name" value="ACYL-MALONYL CONDENSING ENZYME-RELATED"/>
    <property type="match status" value="1"/>
</dbReference>
<dbReference type="Pfam" id="PF00892">
    <property type="entry name" value="EamA"/>
    <property type="match status" value="1"/>
</dbReference>
<dbReference type="InterPro" id="IPR037185">
    <property type="entry name" value="EmrE-like"/>
</dbReference>
<dbReference type="STRING" id="655015.B1812_18005"/>
<evidence type="ECO:0000259" key="2">
    <source>
        <dbReference type="Pfam" id="PF00892"/>
    </source>
</evidence>
<proteinExistence type="predicted"/>
<reference evidence="3 4" key="1">
    <citation type="submission" date="2017-02" db="EMBL/GenBank/DDBJ databases">
        <authorList>
            <person name="Peterson S.W."/>
        </authorList>
    </citation>
    <scope>NUCLEOTIDE SEQUENCE [LARGE SCALE GENOMIC DNA]</scope>
    <source>
        <strain evidence="3 4">S285</strain>
    </source>
</reference>
<keyword evidence="1" id="KW-1133">Transmembrane helix</keyword>
<protein>
    <recommendedName>
        <fullName evidence="2">EamA domain-containing protein</fullName>
    </recommendedName>
</protein>
<dbReference type="KEGG" id="mbry:B1812_18005"/>
<sequence>MATAAIWLGIGAAVIAAFCQTATDIGTKAATREAEERLVVATQWCVGAVMLTALCLALHPELLLRPMSAMPELTRGNFWPLLLGSSVLNVAAYYFFVRAYRLSDASLAAPLLLITPVLMLVTSPLLVGQRVSPLGAAGVVLSVAGGLVLASSEPGARPRASLMTFVRDPGVRSMGVTAVIYSVTANIDKLGIEASTPIFWIAAVTDAIAASSLVVLVASRPRAFRFSQLRYAFAAGVANAVGNATQMYALTLLFVPYVIALKRMSALFTVIVGGLALGENFRTRLLGAAIMFAGAALVILARQ</sequence>
<dbReference type="AlphaFoldDB" id="A0A1W6N1P2"/>
<dbReference type="PANTHER" id="PTHR22911:SF137">
    <property type="entry name" value="SOLUTE CARRIER FAMILY 35 MEMBER G2-RELATED"/>
    <property type="match status" value="1"/>
</dbReference>
<feature type="transmembrane region" description="Helical" evidence="1">
    <location>
        <begin position="285"/>
        <end position="301"/>
    </location>
</feature>
<dbReference type="SUPFAM" id="SSF103481">
    <property type="entry name" value="Multidrug resistance efflux transporter EmrE"/>
    <property type="match status" value="2"/>
</dbReference>
<feature type="domain" description="EamA" evidence="2">
    <location>
        <begin position="8"/>
        <end position="149"/>
    </location>
</feature>
<dbReference type="RefSeq" id="WP_085773813.1">
    <property type="nucleotide sequence ID" value="NZ_AP027149.1"/>
</dbReference>
<keyword evidence="1" id="KW-0812">Transmembrane</keyword>
<dbReference type="InterPro" id="IPR000620">
    <property type="entry name" value="EamA_dom"/>
</dbReference>
<keyword evidence="1" id="KW-0472">Membrane</keyword>
<feature type="transmembrane region" description="Helical" evidence="1">
    <location>
        <begin position="38"/>
        <end position="58"/>
    </location>
</feature>
<evidence type="ECO:0000313" key="3">
    <source>
        <dbReference type="EMBL" id="ARN83764.1"/>
    </source>
</evidence>
<feature type="transmembrane region" description="Helical" evidence="1">
    <location>
        <begin position="108"/>
        <end position="127"/>
    </location>
</feature>
<name>A0A1W6N1P2_9HYPH</name>
<evidence type="ECO:0000313" key="4">
    <source>
        <dbReference type="Proteomes" id="UP000193978"/>
    </source>
</evidence>
<evidence type="ECO:0000256" key="1">
    <source>
        <dbReference type="SAM" id="Phobius"/>
    </source>
</evidence>
<feature type="transmembrane region" description="Helical" evidence="1">
    <location>
        <begin position="198"/>
        <end position="219"/>
    </location>
</feature>